<dbReference type="SUPFAM" id="SSF81901">
    <property type="entry name" value="HCP-like"/>
    <property type="match status" value="1"/>
</dbReference>
<dbReference type="RefSeq" id="WP_194034350.1">
    <property type="nucleotide sequence ID" value="NZ_CP063657.1"/>
</dbReference>
<dbReference type="Gene3D" id="1.25.40.10">
    <property type="entry name" value="Tetratricopeptide repeat domain"/>
    <property type="match status" value="1"/>
</dbReference>
<proteinExistence type="predicted"/>
<reference evidence="1 2" key="1">
    <citation type="submission" date="2020-10" db="EMBL/GenBank/DDBJ databases">
        <title>complete genome sequencing of Lysobacter sp. H23M41.</title>
        <authorList>
            <person name="Bae J.-W."/>
            <person name="Lee S.-Y."/>
        </authorList>
    </citation>
    <scope>NUCLEOTIDE SEQUENCE [LARGE SCALE GENOMIC DNA]</scope>
    <source>
        <strain evidence="1 2">H23M41</strain>
    </source>
</reference>
<accession>A0A7S6UK54</accession>
<dbReference type="EMBL" id="CP063657">
    <property type="protein sequence ID" value="QOW21792.1"/>
    <property type="molecule type" value="Genomic_DNA"/>
</dbReference>
<organism evidence="1 2">
    <name type="scientific">Novilysobacter avium</name>
    <dbReference type="NCBI Taxonomy" id="2781023"/>
    <lineage>
        <taxon>Bacteria</taxon>
        <taxon>Pseudomonadati</taxon>
        <taxon>Pseudomonadota</taxon>
        <taxon>Gammaproteobacteria</taxon>
        <taxon>Lysobacterales</taxon>
        <taxon>Lysobacteraceae</taxon>
        <taxon>Novilysobacter</taxon>
    </lineage>
</organism>
<dbReference type="InterPro" id="IPR011990">
    <property type="entry name" value="TPR-like_helical_dom_sf"/>
</dbReference>
<protein>
    <submittedName>
        <fullName evidence="1">Sel1 repeat family protein</fullName>
    </submittedName>
</protein>
<dbReference type="InterPro" id="IPR006597">
    <property type="entry name" value="Sel1-like"/>
</dbReference>
<evidence type="ECO:0000313" key="1">
    <source>
        <dbReference type="EMBL" id="QOW21792.1"/>
    </source>
</evidence>
<keyword evidence="2" id="KW-1185">Reference proteome</keyword>
<evidence type="ECO:0000313" key="2">
    <source>
        <dbReference type="Proteomes" id="UP000593932"/>
    </source>
</evidence>
<name>A0A7S6UK54_9GAMM</name>
<dbReference type="SMART" id="SM00671">
    <property type="entry name" value="SEL1"/>
    <property type="match status" value="3"/>
</dbReference>
<gene>
    <name evidence="1" type="ORF">INQ42_11255</name>
</gene>
<sequence length="195" mass="21250">MTDSRKNIEAFQHAISMLKFGSVDLAVKKLELLSKEGDGHADGVLGLIYEFGAGDIHPNISKALLFYEESVVKSSSADSWMAIGRITLSGPEMVRDYSRAFECFSFLAENSNCASAWLALGNINFQGLGRRRNLDTAEACFLNAVAFGNLLGYPGLARVALSRGRIVESLKYRIIGALKAVREPDGSDALKQWAI</sequence>
<dbReference type="Proteomes" id="UP000593932">
    <property type="component" value="Chromosome"/>
</dbReference>